<keyword evidence="6" id="KW-1003">Cell membrane</keyword>
<dbReference type="InterPro" id="IPR001757">
    <property type="entry name" value="P_typ_ATPase"/>
</dbReference>
<feature type="transmembrane region" description="Helical" evidence="19">
    <location>
        <begin position="232"/>
        <end position="251"/>
    </location>
</feature>
<evidence type="ECO:0000256" key="17">
    <source>
        <dbReference type="ARBA" id="ARBA00047295"/>
    </source>
</evidence>
<keyword evidence="15 19" id="KW-0472">Membrane</keyword>
<dbReference type="SFLD" id="SFLDS00003">
    <property type="entry name" value="Haloacid_Dehalogenase"/>
    <property type="match status" value="1"/>
</dbReference>
<evidence type="ECO:0000256" key="4">
    <source>
        <dbReference type="ARBA" id="ARBA00012786"/>
    </source>
</evidence>
<dbReference type="SUPFAM" id="SSF56784">
    <property type="entry name" value="HAD-like"/>
    <property type="match status" value="1"/>
</dbReference>
<keyword evidence="11" id="KW-0067">ATP-binding</keyword>
<organism evidence="21 22">
    <name type="scientific">Amycolatopsis melonis</name>
    <dbReference type="NCBI Taxonomy" id="3156488"/>
    <lineage>
        <taxon>Bacteria</taxon>
        <taxon>Bacillati</taxon>
        <taxon>Actinomycetota</taxon>
        <taxon>Actinomycetes</taxon>
        <taxon>Pseudonocardiales</taxon>
        <taxon>Pseudonocardiaceae</taxon>
        <taxon>Amycolatopsis</taxon>
    </lineage>
</organism>
<sequence>MTRSPAPVLTVFRRLDSSPRGLTESEAEDRLRRYGDNRVEPPRHRRAWLEAGVRSPFVALLTGLGVVFTVAGDVRGAVTVGVMVLLSVAVRLWQHSRSDRAVAALRDQVTTTVTVRRRAGDGPAVEREIPTADLVPGDVVLLGPGDVVPADVRIVAATGLRVDQSAFSGEALPVTDPEVAYTGTSVVGGSATAVVLATGAGTRSGALAGPAPRPESSFDAGVRRVGWTLVRFMLVMVPIVLVVTGTVTGSWAQAGLFAAAVAVGLTPEMLPVVVTANLARGAVRLSRQRVIVKRLNAIQDLAAMDVLCVDKTGTLTEDRVAYAHSIDLDGRPDPEPAEYAAVAVHFQDDRSDRLDEAIAQQLSDGGTAALFTKDGEIPFDHTRRRTTVTVRWAGQHLLISKGDPAVVLPRCGHARRAGEIVALTPELRDAAEDMVRAHAGHGMRLLAVAARETAAGPAEETGLVLVGFVGFADPVRDGVAEAVRDLAAQGVPVKVLTGDNRHVAARVAAQAGLPAAEVVLGEDVDAAGDADLRALAARATVFAKLTPAHKARIVTALREGGRAVGFVGDGVNDVAALRTADVGIAPDTATDVAKDAADLVLLERDLGVLARGVAEGRRTLANTLKYVNITAASNFGNVLTVLVASAFLPFPPMLPIQLVVANLLYDAAQLALAWDRVDDGYLARPRRWDARGLTRFMLVFGPVSSLFDLTTFAVLSRVFDADPVLFQTGWFVESLLSQLLVVLVLRARTRGTRPARPVLAAAAAAGLTGLLLPVSPLAGLVRMTPLPAAYLLWLAAILAGYALAAQLVKRRYARRSPAWW</sequence>
<evidence type="ECO:0000256" key="10">
    <source>
        <dbReference type="ARBA" id="ARBA00022741"/>
    </source>
</evidence>
<evidence type="ECO:0000256" key="2">
    <source>
        <dbReference type="ARBA" id="ARBA00004429"/>
    </source>
</evidence>
<keyword evidence="8" id="KW-0597">Phosphoprotein</keyword>
<dbReference type="Gene3D" id="2.70.150.10">
    <property type="entry name" value="Calcium-transporting ATPase, cytoplasmic transduction domain A"/>
    <property type="match status" value="1"/>
</dbReference>
<feature type="transmembrane region" description="Helical" evidence="19">
    <location>
        <begin position="74"/>
        <end position="93"/>
    </location>
</feature>
<evidence type="ECO:0000256" key="6">
    <source>
        <dbReference type="ARBA" id="ARBA00022475"/>
    </source>
</evidence>
<evidence type="ECO:0000256" key="11">
    <source>
        <dbReference type="ARBA" id="ARBA00022840"/>
    </source>
</evidence>
<dbReference type="InterPro" id="IPR006415">
    <property type="entry name" value="P-type_ATPase_IIIB"/>
</dbReference>
<dbReference type="InterPro" id="IPR036412">
    <property type="entry name" value="HAD-like_sf"/>
</dbReference>
<proteinExistence type="inferred from homology"/>
<dbReference type="SUPFAM" id="SSF81653">
    <property type="entry name" value="Calcium ATPase, transduction domain A"/>
    <property type="match status" value="1"/>
</dbReference>
<evidence type="ECO:0000256" key="8">
    <source>
        <dbReference type="ARBA" id="ARBA00022553"/>
    </source>
</evidence>
<evidence type="ECO:0000256" key="1">
    <source>
        <dbReference type="ARBA" id="ARBA00003954"/>
    </source>
</evidence>
<feature type="transmembrane region" description="Helical" evidence="19">
    <location>
        <begin position="790"/>
        <end position="808"/>
    </location>
</feature>
<feature type="domain" description="Cation-transporting P-type ATPase N-terminal" evidence="20">
    <location>
        <begin position="5"/>
        <end position="73"/>
    </location>
</feature>
<dbReference type="InterPro" id="IPR059000">
    <property type="entry name" value="ATPase_P-type_domA"/>
</dbReference>
<dbReference type="SMART" id="SM00831">
    <property type="entry name" value="Cation_ATPase_N"/>
    <property type="match status" value="1"/>
</dbReference>
<evidence type="ECO:0000256" key="7">
    <source>
        <dbReference type="ARBA" id="ARBA00022519"/>
    </source>
</evidence>
<comment type="subcellular location">
    <subcellularLocation>
        <location evidence="2">Cell inner membrane</location>
        <topology evidence="2">Multi-pass membrane protein</topology>
    </subcellularLocation>
</comment>
<comment type="similarity">
    <text evidence="3">Belongs to the cation transport ATPase (P-type) (TC 3.A.3) family. Type IIIB subfamily.</text>
</comment>
<dbReference type="PANTHER" id="PTHR42861">
    <property type="entry name" value="CALCIUM-TRANSPORTING ATPASE"/>
    <property type="match status" value="1"/>
</dbReference>
<dbReference type="PROSITE" id="PS00154">
    <property type="entry name" value="ATPASE_E1_E2"/>
    <property type="match status" value="1"/>
</dbReference>
<evidence type="ECO:0000256" key="3">
    <source>
        <dbReference type="ARBA" id="ARBA00008746"/>
    </source>
</evidence>
<dbReference type="Proteomes" id="UP001440984">
    <property type="component" value="Unassembled WGS sequence"/>
</dbReference>
<keyword evidence="9 19" id="KW-0812">Transmembrane</keyword>
<dbReference type="InterPro" id="IPR008250">
    <property type="entry name" value="ATPase_P-typ_transduc_dom_A_sf"/>
</dbReference>
<protein>
    <recommendedName>
        <fullName evidence="5">Magnesium-transporting ATPase, P-type 1</fullName>
        <ecNumber evidence="4">7.2.2.14</ecNumber>
    </recommendedName>
    <alternativeName>
        <fullName evidence="16">Mg(2+) transport ATPase, P-type 1</fullName>
    </alternativeName>
</protein>
<dbReference type="EMBL" id="JBDZYD010000015">
    <property type="protein sequence ID" value="MEQ0564520.1"/>
    <property type="molecule type" value="Genomic_DNA"/>
</dbReference>
<feature type="transmembrane region" description="Helical" evidence="19">
    <location>
        <begin position="725"/>
        <end position="745"/>
    </location>
</feature>
<feature type="transmembrane region" description="Helical" evidence="19">
    <location>
        <begin position="696"/>
        <end position="719"/>
    </location>
</feature>
<keyword evidence="7" id="KW-0997">Cell inner membrane</keyword>
<dbReference type="SUPFAM" id="SSF81665">
    <property type="entry name" value="Calcium ATPase, transmembrane domain M"/>
    <property type="match status" value="1"/>
</dbReference>
<evidence type="ECO:0000259" key="20">
    <source>
        <dbReference type="SMART" id="SM00831"/>
    </source>
</evidence>
<feature type="transmembrane region" description="Helical" evidence="19">
    <location>
        <begin position="654"/>
        <end position="675"/>
    </location>
</feature>
<evidence type="ECO:0000256" key="13">
    <source>
        <dbReference type="ARBA" id="ARBA00022967"/>
    </source>
</evidence>
<dbReference type="RefSeq" id="WP_348955578.1">
    <property type="nucleotide sequence ID" value="NZ_JBDZYD010000015.1"/>
</dbReference>
<feature type="transmembrane region" description="Helical" evidence="19">
    <location>
        <begin position="757"/>
        <end position="778"/>
    </location>
</feature>
<keyword evidence="12" id="KW-0460">Magnesium</keyword>
<name>A0ABV0LQE7_9PSEU</name>
<accession>A0ABV0LQE7</accession>
<dbReference type="Gene3D" id="3.40.1110.10">
    <property type="entry name" value="Calcium-transporting ATPase, cytoplasmic domain N"/>
    <property type="match status" value="1"/>
</dbReference>
<dbReference type="SFLD" id="SFLDG00002">
    <property type="entry name" value="C1.7:_P-type_atpase_like"/>
    <property type="match status" value="1"/>
</dbReference>
<evidence type="ECO:0000256" key="5">
    <source>
        <dbReference type="ARBA" id="ARBA00013555"/>
    </source>
</evidence>
<dbReference type="InterPro" id="IPR006068">
    <property type="entry name" value="ATPase_P-typ_cation-transptr_C"/>
</dbReference>
<dbReference type="InterPro" id="IPR044492">
    <property type="entry name" value="P_typ_ATPase_HD_dom"/>
</dbReference>
<dbReference type="Pfam" id="PF13246">
    <property type="entry name" value="Cation_ATPase"/>
    <property type="match status" value="1"/>
</dbReference>
<keyword evidence="10" id="KW-0547">Nucleotide-binding</keyword>
<dbReference type="SFLD" id="SFLDF00027">
    <property type="entry name" value="p-type_atpase"/>
    <property type="match status" value="1"/>
</dbReference>
<dbReference type="Pfam" id="PF00122">
    <property type="entry name" value="E1-E2_ATPase"/>
    <property type="match status" value="1"/>
</dbReference>
<dbReference type="Pfam" id="PF00689">
    <property type="entry name" value="Cation_ATPase_C"/>
    <property type="match status" value="1"/>
</dbReference>
<dbReference type="Pfam" id="PF00690">
    <property type="entry name" value="Cation_ATPase_N"/>
    <property type="match status" value="1"/>
</dbReference>
<feature type="transmembrane region" description="Helical" evidence="19">
    <location>
        <begin position="257"/>
        <end position="279"/>
    </location>
</feature>
<dbReference type="InterPro" id="IPR023214">
    <property type="entry name" value="HAD_sf"/>
</dbReference>
<keyword evidence="14 19" id="KW-1133">Transmembrane helix</keyword>
<evidence type="ECO:0000256" key="14">
    <source>
        <dbReference type="ARBA" id="ARBA00022989"/>
    </source>
</evidence>
<comment type="catalytic activity">
    <reaction evidence="18">
        <text>ATP + H2O = ADP + phosphate + H(+)</text>
        <dbReference type="Rhea" id="RHEA:13065"/>
        <dbReference type="ChEBI" id="CHEBI:15377"/>
        <dbReference type="ChEBI" id="CHEBI:15378"/>
        <dbReference type="ChEBI" id="CHEBI:30616"/>
        <dbReference type="ChEBI" id="CHEBI:43474"/>
        <dbReference type="ChEBI" id="CHEBI:456216"/>
    </reaction>
</comment>
<dbReference type="NCBIfam" id="TIGR01494">
    <property type="entry name" value="ATPase_P-type"/>
    <property type="match status" value="2"/>
</dbReference>
<keyword evidence="13" id="KW-1278">Translocase</keyword>
<dbReference type="NCBIfam" id="TIGR01524">
    <property type="entry name" value="ATPase-IIIB_Mg"/>
    <property type="match status" value="1"/>
</dbReference>
<comment type="catalytic activity">
    <reaction evidence="17">
        <text>Mg(2+)(out) + ATP + H2O = Mg(2+)(in) + ADP + phosphate + H(+)</text>
        <dbReference type="Rhea" id="RHEA:10260"/>
        <dbReference type="ChEBI" id="CHEBI:15377"/>
        <dbReference type="ChEBI" id="CHEBI:15378"/>
        <dbReference type="ChEBI" id="CHEBI:18420"/>
        <dbReference type="ChEBI" id="CHEBI:30616"/>
        <dbReference type="ChEBI" id="CHEBI:43474"/>
        <dbReference type="ChEBI" id="CHEBI:456216"/>
        <dbReference type="EC" id="7.2.2.14"/>
    </reaction>
</comment>
<feature type="transmembrane region" description="Helical" evidence="19">
    <location>
        <begin position="47"/>
        <end position="68"/>
    </location>
</feature>
<dbReference type="InterPro" id="IPR023298">
    <property type="entry name" value="ATPase_P-typ_TM_dom_sf"/>
</dbReference>
<dbReference type="Gene3D" id="3.40.50.1000">
    <property type="entry name" value="HAD superfamily/HAD-like"/>
    <property type="match status" value="1"/>
</dbReference>
<dbReference type="EC" id="7.2.2.14" evidence="4"/>
<evidence type="ECO:0000256" key="18">
    <source>
        <dbReference type="ARBA" id="ARBA00049360"/>
    </source>
</evidence>
<dbReference type="Gene3D" id="1.20.1110.10">
    <property type="entry name" value="Calcium-transporting ATPase, transmembrane domain"/>
    <property type="match status" value="1"/>
</dbReference>
<gene>
    <name evidence="21" type="primary">mgtA</name>
    <name evidence="21" type="ORF">ABJI51_36050</name>
</gene>
<evidence type="ECO:0000313" key="21">
    <source>
        <dbReference type="EMBL" id="MEQ0564520.1"/>
    </source>
</evidence>
<evidence type="ECO:0000256" key="12">
    <source>
        <dbReference type="ARBA" id="ARBA00022842"/>
    </source>
</evidence>
<dbReference type="InterPro" id="IPR023299">
    <property type="entry name" value="ATPase_P-typ_cyto_dom_N"/>
</dbReference>
<dbReference type="InterPro" id="IPR004014">
    <property type="entry name" value="ATPase_P-typ_cation-transptr_N"/>
</dbReference>
<evidence type="ECO:0000313" key="22">
    <source>
        <dbReference type="Proteomes" id="UP001440984"/>
    </source>
</evidence>
<comment type="caution">
    <text evidence="21">The sequence shown here is derived from an EMBL/GenBank/DDBJ whole genome shotgun (WGS) entry which is preliminary data.</text>
</comment>
<feature type="transmembrane region" description="Helical" evidence="19">
    <location>
        <begin position="626"/>
        <end position="648"/>
    </location>
</feature>
<comment type="function">
    <text evidence="1">Mediates magnesium influx to the cytosol.</text>
</comment>
<evidence type="ECO:0000256" key="19">
    <source>
        <dbReference type="SAM" id="Phobius"/>
    </source>
</evidence>
<keyword evidence="22" id="KW-1185">Reference proteome</keyword>
<reference evidence="21 22" key="1">
    <citation type="submission" date="2024-05" db="EMBL/GenBank/DDBJ databases">
        <authorList>
            <person name="Zhao H."/>
            <person name="Xu Y."/>
            <person name="Lin S."/>
            <person name="Spain J.C."/>
            <person name="Zhou N.-Y."/>
        </authorList>
    </citation>
    <scope>NUCLEOTIDE SEQUENCE [LARGE SCALE GENOMIC DNA]</scope>
    <source>
        <strain evidence="21 22">NEAU-NG30</strain>
    </source>
</reference>
<evidence type="ECO:0000256" key="9">
    <source>
        <dbReference type="ARBA" id="ARBA00022692"/>
    </source>
</evidence>
<evidence type="ECO:0000256" key="16">
    <source>
        <dbReference type="ARBA" id="ARBA00029806"/>
    </source>
</evidence>
<dbReference type="InterPro" id="IPR018303">
    <property type="entry name" value="ATPase_P-typ_P_site"/>
</dbReference>
<dbReference type="PRINTS" id="PR01836">
    <property type="entry name" value="MGATPASE"/>
</dbReference>
<evidence type="ECO:0000256" key="15">
    <source>
        <dbReference type="ARBA" id="ARBA00023136"/>
    </source>
</evidence>